<protein>
    <submittedName>
        <fullName evidence="8">Competence protein ComEC</fullName>
    </submittedName>
</protein>
<sequence length="770" mass="87979">MKRPLLRWFIAAGGGLITAYYLPPSQMLILLLGISIIIVALIIILYNSVSRTHLVVLILISLTFLFYLQSEKLAFQEAKMRRILGQEAKLTGVITQIKKYSNSRDYIIKNISNFKTGEQYDYKIKLRVWEGKDRFFSGAKVLFTTRLKLPPVQKNPGGFSYRNYLQRQGIYAIGETTKGQLIKLNTTNNILIKKVNCLRNKIKTIIKKQFKVENQELVLRLLLALKQGKESKVINSFKKLGISHLLVISGFHIGLISYVIYNIINYVNLSLRLNFIINFLFLVLYLAIINWQLPAVRATLLIILVLGAKILKRKTYIYNLLAAIALFLLIINPWYLFSLSFQLSFTAVVMISYLSPILKKYFVFLPEKIREVVAATIAVQIGLFPILIYYFHQISLSSILANLLLMPLISFILLLLLLWMMINFVSLYLGKIVAVIINVPLALSREIANFLAKYFSFNFLVKRLSLGTIIIYYLIIYYLTQLIQVTKVPYGKDDFKKISLILLSLVIIITTVGISQNKNLEFIFFSVGLGDGIYLKTPRGKNVLIDGGSTGREIINFLKKRGVKELDLIFISHFHNDHVGGIIEVLKEFKVNKVCYPPTVNNRLKTELNRIIKEKNKISRSLILTKGDQIIIDKIHFLVLHPQLKLIEKSKLNNNSLAMMVTYKKFKLLLTGDIEKGAEEVLIKDKADLRADVLKVAHHGSNTSSTIDFLKLVDPRLSIMSVGKNKHGLPDEEVEKKLKNLDIKNLRTDKKGAVIIETDGYSYNYQTFLE</sequence>
<feature type="transmembrane region" description="Helical" evidence="6">
    <location>
        <begin position="425"/>
        <end position="444"/>
    </location>
</feature>
<evidence type="ECO:0000259" key="7">
    <source>
        <dbReference type="SMART" id="SM00849"/>
    </source>
</evidence>
<proteinExistence type="predicted"/>
<dbReference type="GO" id="GO:0030420">
    <property type="term" value="P:establishment of competence for transformation"/>
    <property type="evidence" value="ECO:0007669"/>
    <property type="project" value="InterPro"/>
</dbReference>
<feature type="transmembrane region" description="Helical" evidence="6">
    <location>
        <begin position="343"/>
        <end position="365"/>
    </location>
</feature>
<feature type="transmembrane region" description="Helical" evidence="6">
    <location>
        <begin position="245"/>
        <end position="264"/>
    </location>
</feature>
<feature type="transmembrane region" description="Helical" evidence="6">
    <location>
        <begin position="372"/>
        <end position="392"/>
    </location>
</feature>
<organism evidence="8 9">
    <name type="scientific">Halanaerobacter jeridensis</name>
    <dbReference type="NCBI Taxonomy" id="706427"/>
    <lineage>
        <taxon>Bacteria</taxon>
        <taxon>Bacillati</taxon>
        <taxon>Bacillota</taxon>
        <taxon>Clostridia</taxon>
        <taxon>Halanaerobiales</taxon>
        <taxon>Halobacteroidaceae</taxon>
        <taxon>Halanaerobacter</taxon>
    </lineage>
</organism>
<dbReference type="SUPFAM" id="SSF56281">
    <property type="entry name" value="Metallo-hydrolase/oxidoreductase"/>
    <property type="match status" value="1"/>
</dbReference>
<evidence type="ECO:0000313" key="9">
    <source>
        <dbReference type="Proteomes" id="UP000774000"/>
    </source>
</evidence>
<evidence type="ECO:0000256" key="3">
    <source>
        <dbReference type="ARBA" id="ARBA00022692"/>
    </source>
</evidence>
<dbReference type="Pfam" id="PF03772">
    <property type="entry name" value="Competence"/>
    <property type="match status" value="1"/>
</dbReference>
<feature type="transmembrane region" description="Helical" evidence="6">
    <location>
        <begin position="498"/>
        <end position="515"/>
    </location>
</feature>
<feature type="transmembrane region" description="Helical" evidence="6">
    <location>
        <begin position="398"/>
        <end position="418"/>
    </location>
</feature>
<evidence type="ECO:0000256" key="2">
    <source>
        <dbReference type="ARBA" id="ARBA00022475"/>
    </source>
</evidence>
<dbReference type="SMART" id="SM00849">
    <property type="entry name" value="Lactamase_B"/>
    <property type="match status" value="1"/>
</dbReference>
<dbReference type="NCBIfam" id="TIGR00361">
    <property type="entry name" value="ComEC_Rec2"/>
    <property type="match status" value="1"/>
</dbReference>
<dbReference type="GO" id="GO:0005886">
    <property type="term" value="C:plasma membrane"/>
    <property type="evidence" value="ECO:0007669"/>
    <property type="project" value="UniProtKB-SubCell"/>
</dbReference>
<gene>
    <name evidence="8" type="ORF">JOC47_001056</name>
</gene>
<dbReference type="InterPro" id="IPR004477">
    <property type="entry name" value="ComEC_N"/>
</dbReference>
<feature type="domain" description="Metallo-beta-lactamase" evidence="7">
    <location>
        <begin position="529"/>
        <end position="724"/>
    </location>
</feature>
<name>A0A939BMD9_9FIRM</name>
<feature type="transmembrane region" description="Helical" evidence="6">
    <location>
        <begin position="276"/>
        <end position="304"/>
    </location>
</feature>
<feature type="transmembrane region" description="Helical" evidence="6">
    <location>
        <begin position="6"/>
        <end position="22"/>
    </location>
</feature>
<dbReference type="InterPro" id="IPR001279">
    <property type="entry name" value="Metallo-B-lactamas"/>
</dbReference>
<keyword evidence="2" id="KW-1003">Cell membrane</keyword>
<feature type="transmembrane region" description="Helical" evidence="6">
    <location>
        <begin position="52"/>
        <end position="70"/>
    </location>
</feature>
<dbReference type="InterPro" id="IPR004797">
    <property type="entry name" value="Competence_ComEC/Rec2"/>
</dbReference>
<evidence type="ECO:0000313" key="8">
    <source>
        <dbReference type="EMBL" id="MBM7556220.1"/>
    </source>
</evidence>
<dbReference type="NCBIfam" id="TIGR00360">
    <property type="entry name" value="ComEC_N-term"/>
    <property type="match status" value="1"/>
</dbReference>
<dbReference type="InterPro" id="IPR025405">
    <property type="entry name" value="DUF4131"/>
</dbReference>
<feature type="transmembrane region" description="Helical" evidence="6">
    <location>
        <begin position="316"/>
        <end position="337"/>
    </location>
</feature>
<dbReference type="Pfam" id="PF13567">
    <property type="entry name" value="DUF4131"/>
    <property type="match status" value="1"/>
</dbReference>
<keyword evidence="4 6" id="KW-1133">Transmembrane helix</keyword>
<evidence type="ECO:0000256" key="6">
    <source>
        <dbReference type="SAM" id="Phobius"/>
    </source>
</evidence>
<comment type="caution">
    <text evidence="8">The sequence shown here is derived from an EMBL/GenBank/DDBJ whole genome shotgun (WGS) entry which is preliminary data.</text>
</comment>
<evidence type="ECO:0000256" key="1">
    <source>
        <dbReference type="ARBA" id="ARBA00004651"/>
    </source>
</evidence>
<dbReference type="RefSeq" id="WP_204700930.1">
    <property type="nucleotide sequence ID" value="NZ_JAFBDQ010000004.1"/>
</dbReference>
<dbReference type="PANTHER" id="PTHR30619">
    <property type="entry name" value="DNA INTERNALIZATION/COMPETENCE PROTEIN COMEC/REC2"/>
    <property type="match status" value="1"/>
</dbReference>
<dbReference type="Proteomes" id="UP000774000">
    <property type="component" value="Unassembled WGS sequence"/>
</dbReference>
<dbReference type="InterPro" id="IPR036866">
    <property type="entry name" value="RibonucZ/Hydroxyglut_hydro"/>
</dbReference>
<reference evidence="8" key="1">
    <citation type="submission" date="2021-01" db="EMBL/GenBank/DDBJ databases">
        <title>Genomic Encyclopedia of Type Strains, Phase IV (KMG-IV): sequencing the most valuable type-strain genomes for metagenomic binning, comparative biology and taxonomic classification.</title>
        <authorList>
            <person name="Goeker M."/>
        </authorList>
    </citation>
    <scope>NUCLEOTIDE SEQUENCE</scope>
    <source>
        <strain evidence="8">DSM 23230</strain>
    </source>
</reference>
<dbReference type="InterPro" id="IPR052159">
    <property type="entry name" value="Competence_DNA_uptake"/>
</dbReference>
<dbReference type="AlphaFoldDB" id="A0A939BMD9"/>
<evidence type="ECO:0000256" key="4">
    <source>
        <dbReference type="ARBA" id="ARBA00022989"/>
    </source>
</evidence>
<dbReference type="PANTHER" id="PTHR30619:SF7">
    <property type="entry name" value="BETA-LACTAMASE DOMAIN PROTEIN"/>
    <property type="match status" value="1"/>
</dbReference>
<keyword evidence="3 6" id="KW-0812">Transmembrane</keyword>
<comment type="subcellular location">
    <subcellularLocation>
        <location evidence="1">Cell membrane</location>
        <topology evidence="1">Multi-pass membrane protein</topology>
    </subcellularLocation>
</comment>
<evidence type="ECO:0000256" key="5">
    <source>
        <dbReference type="ARBA" id="ARBA00023136"/>
    </source>
</evidence>
<dbReference type="Pfam" id="PF00753">
    <property type="entry name" value="Lactamase_B"/>
    <property type="match status" value="1"/>
</dbReference>
<dbReference type="CDD" id="cd07731">
    <property type="entry name" value="ComA-like_MBL-fold"/>
    <property type="match status" value="1"/>
</dbReference>
<dbReference type="EMBL" id="JAFBDQ010000004">
    <property type="protein sequence ID" value="MBM7556220.1"/>
    <property type="molecule type" value="Genomic_DNA"/>
</dbReference>
<dbReference type="InterPro" id="IPR035681">
    <property type="entry name" value="ComA-like_MBL"/>
</dbReference>
<keyword evidence="5 6" id="KW-0472">Membrane</keyword>
<keyword evidence="9" id="KW-1185">Reference proteome</keyword>
<dbReference type="Gene3D" id="3.60.15.10">
    <property type="entry name" value="Ribonuclease Z/Hydroxyacylglutathione hydrolase-like"/>
    <property type="match status" value="1"/>
</dbReference>
<feature type="transmembrane region" description="Helical" evidence="6">
    <location>
        <begin position="464"/>
        <end position="486"/>
    </location>
</feature>
<feature type="transmembrane region" description="Helical" evidence="6">
    <location>
        <begin position="29"/>
        <end position="46"/>
    </location>
</feature>
<accession>A0A939BMD9</accession>